<feature type="region of interest" description="Disordered" evidence="1">
    <location>
        <begin position="176"/>
        <end position="216"/>
    </location>
</feature>
<dbReference type="AlphaFoldDB" id="A0A8S2QC57"/>
<comment type="caution">
    <text evidence="3">The sequence shown here is derived from an EMBL/GenBank/DDBJ whole genome shotgun (WGS) entry which is preliminary data.</text>
</comment>
<evidence type="ECO:0000313" key="4">
    <source>
        <dbReference type="Proteomes" id="UP000682733"/>
    </source>
</evidence>
<dbReference type="EMBL" id="CAJOBA010040283">
    <property type="protein sequence ID" value="CAF4092203.1"/>
    <property type="molecule type" value="Genomic_DNA"/>
</dbReference>
<dbReference type="EMBL" id="CAJNOK010018715">
    <property type="protein sequence ID" value="CAF1287155.1"/>
    <property type="molecule type" value="Genomic_DNA"/>
</dbReference>
<protein>
    <submittedName>
        <fullName evidence="3">Uncharacterized protein</fullName>
    </submittedName>
</protein>
<dbReference type="Proteomes" id="UP000682733">
    <property type="component" value="Unassembled WGS sequence"/>
</dbReference>
<evidence type="ECO:0000313" key="2">
    <source>
        <dbReference type="EMBL" id="CAF1287155.1"/>
    </source>
</evidence>
<organism evidence="3 4">
    <name type="scientific">Didymodactylos carnosus</name>
    <dbReference type="NCBI Taxonomy" id="1234261"/>
    <lineage>
        <taxon>Eukaryota</taxon>
        <taxon>Metazoa</taxon>
        <taxon>Spiralia</taxon>
        <taxon>Gnathifera</taxon>
        <taxon>Rotifera</taxon>
        <taxon>Eurotatoria</taxon>
        <taxon>Bdelloidea</taxon>
        <taxon>Philodinida</taxon>
        <taxon>Philodinidae</taxon>
        <taxon>Didymodactylos</taxon>
    </lineage>
</organism>
<dbReference type="Proteomes" id="UP000677228">
    <property type="component" value="Unassembled WGS sequence"/>
</dbReference>
<accession>A0A8S2QC57</accession>
<reference evidence="3" key="1">
    <citation type="submission" date="2021-02" db="EMBL/GenBank/DDBJ databases">
        <authorList>
            <person name="Nowell W R."/>
        </authorList>
    </citation>
    <scope>NUCLEOTIDE SEQUENCE</scope>
</reference>
<gene>
    <name evidence="2" type="ORF">OVA965_LOCUS27917</name>
    <name evidence="3" type="ORF">TMI583_LOCUS28666</name>
</gene>
<evidence type="ECO:0000256" key="1">
    <source>
        <dbReference type="SAM" id="MobiDB-lite"/>
    </source>
</evidence>
<evidence type="ECO:0000313" key="3">
    <source>
        <dbReference type="EMBL" id="CAF4092203.1"/>
    </source>
</evidence>
<sequence>MANTAGSALEKLSEVGIHVICGAILLLRSPIVSTSDITNVAKRYSTNAVQNRNLAIKILEQQRLLGSGMYYGKKSRVNNRVTTSVGFAKLFPTTNSVFEQEKFSKHLAEYKLKLPQYLNYCKKYKQAKLPAQHGFSELAERLFESADYGDYVKYDKTKVLHPVATSLSENFTEKGKNVNDRFLPRKKRNRESNRETASSPQSVKRQRKSPVIAQQR</sequence>
<proteinExistence type="predicted"/>
<name>A0A8S2QC57_9BILA</name>